<dbReference type="Pfam" id="PF08389">
    <property type="entry name" value="Xpo1"/>
    <property type="match status" value="1"/>
</dbReference>
<comment type="similarity">
    <text evidence="2">Belongs to the importin beta family.</text>
</comment>
<evidence type="ECO:0000259" key="5">
    <source>
        <dbReference type="Pfam" id="PF08389"/>
    </source>
</evidence>
<dbReference type="GO" id="GO:0006606">
    <property type="term" value="P:protein import into nucleus"/>
    <property type="evidence" value="ECO:0007669"/>
    <property type="project" value="TreeGrafter"/>
</dbReference>
<keyword evidence="4" id="KW-0539">Nucleus</keyword>
<dbReference type="Gene3D" id="1.25.10.10">
    <property type="entry name" value="Leucine-rich Repeat Variant"/>
    <property type="match status" value="1"/>
</dbReference>
<evidence type="ECO:0000256" key="2">
    <source>
        <dbReference type="ARBA" id="ARBA00007991"/>
    </source>
</evidence>
<protein>
    <submittedName>
        <fullName evidence="7">Xpo1 domain-containing protein</fullName>
    </submittedName>
</protein>
<evidence type="ECO:0000256" key="4">
    <source>
        <dbReference type="ARBA" id="ARBA00023242"/>
    </source>
</evidence>
<dbReference type="Proteomes" id="UP000036681">
    <property type="component" value="Unplaced"/>
</dbReference>
<dbReference type="InterPro" id="IPR051345">
    <property type="entry name" value="Importin_beta-like_NTR"/>
</dbReference>
<dbReference type="GO" id="GO:0005737">
    <property type="term" value="C:cytoplasm"/>
    <property type="evidence" value="ECO:0007669"/>
    <property type="project" value="TreeGrafter"/>
</dbReference>
<dbReference type="SUPFAM" id="SSF48371">
    <property type="entry name" value="ARM repeat"/>
    <property type="match status" value="1"/>
</dbReference>
<keyword evidence="3" id="KW-0813">Transport</keyword>
<dbReference type="WBParaSite" id="ALUE_0001562801-mRNA-1">
    <property type="protein sequence ID" value="ALUE_0001562801-mRNA-1"/>
    <property type="gene ID" value="ALUE_0001562801"/>
</dbReference>
<evidence type="ECO:0000313" key="7">
    <source>
        <dbReference type="WBParaSite" id="ALUE_0001562801-mRNA-1"/>
    </source>
</evidence>
<comment type="subcellular location">
    <subcellularLocation>
        <location evidence="1">Nucleus</location>
    </subcellularLocation>
</comment>
<keyword evidence="6" id="KW-1185">Reference proteome</keyword>
<dbReference type="AlphaFoldDB" id="A0A0M3ICK2"/>
<feature type="domain" description="Exportin-1/Importin-beta-like" evidence="5">
    <location>
        <begin position="81"/>
        <end position="235"/>
    </location>
</feature>
<dbReference type="PANTHER" id="PTHR12363">
    <property type="entry name" value="TRANSPORTIN 3 AND IMPORTIN 13"/>
    <property type="match status" value="1"/>
</dbReference>
<accession>A0A0M3ICK2</accession>
<dbReference type="InterPro" id="IPR013598">
    <property type="entry name" value="Exportin-1/Importin-b-like"/>
</dbReference>
<evidence type="ECO:0000256" key="3">
    <source>
        <dbReference type="ARBA" id="ARBA00022448"/>
    </source>
</evidence>
<organism evidence="6 7">
    <name type="scientific">Ascaris lumbricoides</name>
    <name type="common">Giant roundworm</name>
    <dbReference type="NCBI Taxonomy" id="6252"/>
    <lineage>
        <taxon>Eukaryota</taxon>
        <taxon>Metazoa</taxon>
        <taxon>Ecdysozoa</taxon>
        <taxon>Nematoda</taxon>
        <taxon>Chromadorea</taxon>
        <taxon>Rhabditida</taxon>
        <taxon>Spirurina</taxon>
        <taxon>Ascaridomorpha</taxon>
        <taxon>Ascaridoidea</taxon>
        <taxon>Ascarididae</taxon>
        <taxon>Ascaris</taxon>
    </lineage>
</organism>
<evidence type="ECO:0000256" key="1">
    <source>
        <dbReference type="ARBA" id="ARBA00004123"/>
    </source>
</evidence>
<dbReference type="PANTHER" id="PTHR12363:SF33">
    <property type="entry name" value="IMPORTIN-13"/>
    <property type="match status" value="1"/>
</dbReference>
<name>A0A0M3ICK2_ASCLU</name>
<dbReference type="InterPro" id="IPR016024">
    <property type="entry name" value="ARM-type_fold"/>
</dbReference>
<proteinExistence type="inferred from homology"/>
<dbReference type="InterPro" id="IPR011989">
    <property type="entry name" value="ARM-like"/>
</dbReference>
<dbReference type="GO" id="GO:0005634">
    <property type="term" value="C:nucleus"/>
    <property type="evidence" value="ECO:0007669"/>
    <property type="project" value="UniProtKB-SubCell"/>
</dbReference>
<evidence type="ECO:0000313" key="6">
    <source>
        <dbReference type="Proteomes" id="UP000036681"/>
    </source>
</evidence>
<reference evidence="7" key="1">
    <citation type="submission" date="2017-02" db="UniProtKB">
        <authorList>
            <consortium name="WormBaseParasite"/>
        </authorList>
    </citation>
    <scope>IDENTIFICATION</scope>
</reference>
<sequence>MLTRNFADRLNPRCGEAFEASFDLLDFKQPTAVQHFGASIIYETIRNKWEDCIANERIATGIKGALIEKLTLGAHFQNQSVTNKLSSSLALFALYCLPDVWPEPVQDLTGLWAGQPELLLRVLAELAAEFHHVQMPLKQRNLVKSSLHRMDTVSLPSDFESDSSLVQLIDRSFPPFVHVRRDVMDVIELVLLSGDASPSLKNAAIECVEEWLRLPSMGLLQWQPILKIVLTNALNDL</sequence>